<dbReference type="EC" id="3.1.26.4" evidence="13"/>
<dbReference type="InterPro" id="IPR001352">
    <property type="entry name" value="RNase_HII/HIII"/>
</dbReference>
<comment type="function">
    <text evidence="3 13">Endonuclease that specifically degrades the RNA of RNA-DNA hybrids.</text>
</comment>
<evidence type="ECO:0000256" key="7">
    <source>
        <dbReference type="ARBA" id="ARBA00022722"/>
    </source>
</evidence>
<dbReference type="GO" id="GO:0004523">
    <property type="term" value="F:RNA-DNA hybrid ribonuclease activity"/>
    <property type="evidence" value="ECO:0007669"/>
    <property type="project" value="UniProtKB-UniRule"/>
</dbReference>
<evidence type="ECO:0000256" key="9">
    <source>
        <dbReference type="ARBA" id="ARBA00022759"/>
    </source>
</evidence>
<keyword evidence="8 12" id="KW-0479">Metal-binding</keyword>
<dbReference type="InterPro" id="IPR024567">
    <property type="entry name" value="RNase_HII/HIII_dom"/>
</dbReference>
<dbReference type="GO" id="GO:0032299">
    <property type="term" value="C:ribonuclease H2 complex"/>
    <property type="evidence" value="ECO:0007669"/>
    <property type="project" value="TreeGrafter"/>
</dbReference>
<reference evidence="15 16" key="1">
    <citation type="submission" date="2014-02" db="EMBL/GenBank/DDBJ databases">
        <title>Genome sequence of Ureaplasma diversum strain 246.</title>
        <authorList>
            <person name="Sirand-Pugnet P."/>
            <person name="Breton M."/>
            <person name="Dordet-Frisoni E."/>
            <person name="Baranowski E."/>
            <person name="Barre A."/>
            <person name="Couture C."/>
            <person name="Dupuy V."/>
            <person name="Gaurivaud P."/>
            <person name="Jacob D."/>
            <person name="Lemaitre C."/>
            <person name="Manso-Silvan L."/>
            <person name="Nikolski M."/>
            <person name="Nouvel L.-X."/>
            <person name="Poumarat F."/>
            <person name="Tardy F."/>
            <person name="Thebault P."/>
            <person name="Theil S."/>
            <person name="Citti C."/>
            <person name="Thiaucourt F."/>
            <person name="Blanchard A."/>
        </authorList>
    </citation>
    <scope>NUCLEOTIDE SEQUENCE [LARGE SCALE GENOMIC DNA]</scope>
    <source>
        <strain evidence="15 16">NCTC 246</strain>
    </source>
</reference>
<sequence>MQHLSIKKVDSKILEQIISLHSKYFIDSTNEYVSYSFKYKTTLIQIYTNNTLYISSEDINLWISWVNKYNPKLATYLSNNFLKNEYIKQQEEIDIVSEQELYNQFDVLIGSDEVGIGDFFGGIVVCAVALNKDELNKFKDLNINDSKKISDQYILECYDTLVQNTTYCIKHYSPVQYNQQIAKYQNMHILKTSLHINAINELKTKIPTSNVGLVLDAYCSQTNFNKYAKAANLNSLNFDVLVPKAESYYLCVSIASMIARGFFLKAMLSLSTKLGIDLPLGAWNLKIKSVAHQIIDQKGFGILEKITKNHFKPFLELKKQNDSNS</sequence>
<gene>
    <name evidence="15" type="primary">rnhC</name>
    <name evidence="15" type="ORF">UDIV_7100</name>
</gene>
<evidence type="ECO:0000256" key="2">
    <source>
        <dbReference type="ARBA" id="ARBA00001946"/>
    </source>
</evidence>
<dbReference type="InterPro" id="IPR036397">
    <property type="entry name" value="RNaseH_sf"/>
</dbReference>
<evidence type="ECO:0000256" key="6">
    <source>
        <dbReference type="ARBA" id="ARBA00022490"/>
    </source>
</evidence>
<keyword evidence="10 12" id="KW-0378">Hydrolase</keyword>
<dbReference type="CDD" id="cd06590">
    <property type="entry name" value="RNase_HII_bacteria_HIII_like"/>
    <property type="match status" value="1"/>
</dbReference>
<dbReference type="PANTHER" id="PTHR10954:SF23">
    <property type="entry name" value="RIBONUCLEASE"/>
    <property type="match status" value="1"/>
</dbReference>
<keyword evidence="16" id="KW-1185">Reference proteome</keyword>
<comment type="subcellular location">
    <subcellularLocation>
        <location evidence="4">Cytoplasm</location>
    </subcellularLocation>
</comment>
<dbReference type="Proteomes" id="UP000028537">
    <property type="component" value="Unassembled WGS sequence"/>
</dbReference>
<comment type="similarity">
    <text evidence="5">Belongs to the RNase HII family. RnhC subfamily.</text>
</comment>
<feature type="binding site" evidence="12">
    <location>
        <position position="112"/>
    </location>
    <ligand>
        <name>a divalent metal cation</name>
        <dbReference type="ChEBI" id="CHEBI:60240"/>
    </ligand>
</feature>
<evidence type="ECO:0000256" key="5">
    <source>
        <dbReference type="ARBA" id="ARBA00008378"/>
    </source>
</evidence>
<evidence type="ECO:0000256" key="3">
    <source>
        <dbReference type="ARBA" id="ARBA00004065"/>
    </source>
</evidence>
<dbReference type="GO" id="GO:0006298">
    <property type="term" value="P:mismatch repair"/>
    <property type="evidence" value="ECO:0007669"/>
    <property type="project" value="TreeGrafter"/>
</dbReference>
<keyword evidence="7 12" id="KW-0540">Nuclease</keyword>
<comment type="catalytic activity">
    <reaction evidence="1 12 13">
        <text>Endonucleolytic cleavage to 5'-phosphomonoester.</text>
        <dbReference type="EC" id="3.1.26.4"/>
    </reaction>
</comment>
<proteinExistence type="inferred from homology"/>
<evidence type="ECO:0000256" key="12">
    <source>
        <dbReference type="PROSITE-ProRule" id="PRU01319"/>
    </source>
</evidence>
<evidence type="ECO:0000313" key="16">
    <source>
        <dbReference type="Proteomes" id="UP000028537"/>
    </source>
</evidence>
<dbReference type="InterPro" id="IPR012337">
    <property type="entry name" value="RNaseH-like_sf"/>
</dbReference>
<keyword evidence="6" id="KW-0963">Cytoplasm</keyword>
<evidence type="ECO:0000256" key="13">
    <source>
        <dbReference type="RuleBase" id="RU003515"/>
    </source>
</evidence>
<comment type="cofactor">
    <cofactor evidence="2">
        <name>Mg(2+)</name>
        <dbReference type="ChEBI" id="CHEBI:18420"/>
    </cofactor>
</comment>
<feature type="domain" description="RNase H type-2" evidence="14">
    <location>
        <begin position="106"/>
        <end position="323"/>
    </location>
</feature>
<name>A0A084EVQ9_9BACT</name>
<feature type="binding site" evidence="12">
    <location>
        <position position="216"/>
    </location>
    <ligand>
        <name>a divalent metal cation</name>
        <dbReference type="ChEBI" id="CHEBI:60240"/>
    </ligand>
</feature>
<evidence type="ECO:0000256" key="1">
    <source>
        <dbReference type="ARBA" id="ARBA00000077"/>
    </source>
</evidence>
<evidence type="ECO:0000256" key="11">
    <source>
        <dbReference type="ARBA" id="ARBA00022842"/>
    </source>
</evidence>
<dbReference type="PANTHER" id="PTHR10954">
    <property type="entry name" value="RIBONUCLEASE H2 SUBUNIT A"/>
    <property type="match status" value="1"/>
</dbReference>
<evidence type="ECO:0000256" key="4">
    <source>
        <dbReference type="ARBA" id="ARBA00004496"/>
    </source>
</evidence>
<dbReference type="GO" id="GO:0043137">
    <property type="term" value="P:DNA replication, removal of RNA primer"/>
    <property type="evidence" value="ECO:0007669"/>
    <property type="project" value="TreeGrafter"/>
</dbReference>
<feature type="binding site" evidence="12">
    <location>
        <position position="113"/>
    </location>
    <ligand>
        <name>a divalent metal cation</name>
        <dbReference type="ChEBI" id="CHEBI:60240"/>
    </ligand>
</feature>
<evidence type="ECO:0000256" key="10">
    <source>
        <dbReference type="ARBA" id="ARBA00022801"/>
    </source>
</evidence>
<keyword evidence="9 12" id="KW-0255">Endonuclease</keyword>
<dbReference type="InterPro" id="IPR004641">
    <property type="entry name" value="RNase_HIII"/>
</dbReference>
<dbReference type="GO" id="GO:0003723">
    <property type="term" value="F:RNA binding"/>
    <property type="evidence" value="ECO:0007669"/>
    <property type="project" value="UniProtKB-UniRule"/>
</dbReference>
<dbReference type="AlphaFoldDB" id="A0A084EVQ9"/>
<dbReference type="eggNOG" id="COG1039">
    <property type="taxonomic scope" value="Bacteria"/>
</dbReference>
<dbReference type="PROSITE" id="PS51975">
    <property type="entry name" value="RNASE_H_2"/>
    <property type="match status" value="1"/>
</dbReference>
<evidence type="ECO:0000313" key="15">
    <source>
        <dbReference type="EMBL" id="KEZ22051.1"/>
    </source>
</evidence>
<accession>A0A084EVQ9</accession>
<dbReference type="Gene3D" id="3.30.420.10">
    <property type="entry name" value="Ribonuclease H-like superfamily/Ribonuclease H"/>
    <property type="match status" value="1"/>
</dbReference>
<comment type="caution">
    <text evidence="15">The sequence shown here is derived from an EMBL/GenBank/DDBJ whole genome shotgun (WGS) entry which is preliminary data.</text>
</comment>
<dbReference type="EMBL" id="JFDP01000089">
    <property type="protein sequence ID" value="KEZ22051.1"/>
    <property type="molecule type" value="Genomic_DNA"/>
</dbReference>
<organism evidence="15 16">
    <name type="scientific">Ureaplasma diversum NCTC 246</name>
    <dbReference type="NCBI Taxonomy" id="1188241"/>
    <lineage>
        <taxon>Bacteria</taxon>
        <taxon>Bacillati</taxon>
        <taxon>Mycoplasmatota</taxon>
        <taxon>Mycoplasmoidales</taxon>
        <taxon>Mycoplasmoidaceae</taxon>
        <taxon>Ureaplasma</taxon>
    </lineage>
</organism>
<dbReference type="GO" id="GO:0046872">
    <property type="term" value="F:metal ion binding"/>
    <property type="evidence" value="ECO:0007669"/>
    <property type="project" value="UniProtKB-KW"/>
</dbReference>
<dbReference type="GO" id="GO:0005737">
    <property type="term" value="C:cytoplasm"/>
    <property type="evidence" value="ECO:0007669"/>
    <property type="project" value="UniProtKB-SubCell"/>
</dbReference>
<keyword evidence="11" id="KW-0460">Magnesium</keyword>
<evidence type="ECO:0000256" key="8">
    <source>
        <dbReference type="ARBA" id="ARBA00022723"/>
    </source>
</evidence>
<comment type="cofactor">
    <cofactor evidence="12">
        <name>Mn(2+)</name>
        <dbReference type="ChEBI" id="CHEBI:29035"/>
    </cofactor>
    <cofactor evidence="12">
        <name>Mg(2+)</name>
        <dbReference type="ChEBI" id="CHEBI:18420"/>
    </cofactor>
    <text evidence="12">Manganese or magnesium. Binds 1 divalent metal ion per monomer in the absence of substrate. May bind a second metal ion after substrate binding.</text>
</comment>
<dbReference type="SUPFAM" id="SSF53098">
    <property type="entry name" value="Ribonuclease H-like"/>
    <property type="match status" value="1"/>
</dbReference>
<dbReference type="PIRSF" id="PIRSF037748">
    <property type="entry name" value="RnhC"/>
    <property type="match status" value="1"/>
</dbReference>
<evidence type="ECO:0000259" key="14">
    <source>
        <dbReference type="PROSITE" id="PS51975"/>
    </source>
</evidence>
<dbReference type="Pfam" id="PF01351">
    <property type="entry name" value="RNase_HII"/>
    <property type="match status" value="1"/>
</dbReference>
<protein>
    <recommendedName>
        <fullName evidence="13">Ribonuclease</fullName>
        <ecNumber evidence="13">3.1.26.4</ecNumber>
    </recommendedName>
</protein>